<evidence type="ECO:0000313" key="4">
    <source>
        <dbReference type="EMBL" id="CCM03541.1"/>
    </source>
</evidence>
<evidence type="ECO:0000259" key="3">
    <source>
        <dbReference type="Pfam" id="PF09073"/>
    </source>
</evidence>
<dbReference type="GeneID" id="24098452"/>
<reference evidence="4 5" key="1">
    <citation type="journal article" date="2012" name="Appl. Environ. Microbiol.">
        <title>Short-read sequencing for genomic analysis of the brown rot fungus Fibroporia radiculosa.</title>
        <authorList>
            <person name="Tang J.D."/>
            <person name="Perkins A.D."/>
            <person name="Sonstegard T.S."/>
            <person name="Schroeder S.G."/>
            <person name="Burgess S.C."/>
            <person name="Diehl S.V."/>
        </authorList>
    </citation>
    <scope>NUCLEOTIDE SEQUENCE [LARGE SCALE GENOMIC DNA]</scope>
    <source>
        <strain evidence="4 5">TFFH 294</strain>
    </source>
</reference>
<sequence length="467" mass="50902">MPTIQSARGTKRKRAPETEQYFLKQEDLAQVLSGKLHHGIKEVRKAAKKARTFETRKLVQKIKSLRTKDPVANRKLIEDHETQLEAVKRLNHDAIANQALRTKLHKDRILSGSTHIQTAVGVEFPPHVLLRPSASRSVAAKVETRLLSSKIVAAEINAVLLALRETLNPGSKKLQVDATETHDDDTVHLPKPGDTKSHVRAIDSDEESSGSHDAQEQGLGWESESVEGGDPGDGWESGSIDDSRIRIQDTSSNDGSDDDGDEDFPHPSESPAHSDALVIDSMTRKAATSVSTLKDAKDKAKSRGESTFLPSLSVGFTRGDSDASDWSDGEANIADGGRKNRRGQRARRAIWEKKYGKNANHVKKGREAVSSTHASRTSTTRVGHKDPHVAGAPRNASASSAKPAFKAPASDNGWSKNTQIAATAPPAQVTARRTDDKPLHPSWEAKRKLKEKMNPSILPPQGQKIVF</sequence>
<gene>
    <name evidence="4" type="ORF">FIBRA_05675</name>
</gene>
<dbReference type="InterPro" id="IPR037393">
    <property type="entry name" value="Bud22/SRFB1"/>
</dbReference>
<feature type="compositionally biased region" description="Polar residues" evidence="2">
    <location>
        <begin position="412"/>
        <end position="421"/>
    </location>
</feature>
<feature type="compositionally biased region" description="Low complexity" evidence="2">
    <location>
        <begin position="368"/>
        <end position="381"/>
    </location>
</feature>
<accession>J4IAU9</accession>
<proteinExistence type="predicted"/>
<name>J4IAU9_9APHY</name>
<dbReference type="Pfam" id="PF09073">
    <property type="entry name" value="BUD22"/>
    <property type="match status" value="1"/>
</dbReference>
<keyword evidence="1" id="KW-0175">Coiled coil</keyword>
<dbReference type="FunCoup" id="J4IAU9">
    <property type="interactions" value="90"/>
</dbReference>
<feature type="region of interest" description="Disordered" evidence="2">
    <location>
        <begin position="174"/>
        <end position="467"/>
    </location>
</feature>
<dbReference type="PANTHER" id="PTHR23325:SF1">
    <property type="entry name" value="SERUM RESPONSE FACTOR-BINDING PROTEIN 1"/>
    <property type="match status" value="1"/>
</dbReference>
<feature type="compositionally biased region" description="Basic and acidic residues" evidence="2">
    <location>
        <begin position="179"/>
        <end position="215"/>
    </location>
</feature>
<keyword evidence="5" id="KW-1185">Reference proteome</keyword>
<dbReference type="OrthoDB" id="3364872at2759"/>
<evidence type="ECO:0000313" key="5">
    <source>
        <dbReference type="Proteomes" id="UP000006352"/>
    </source>
</evidence>
<dbReference type="Proteomes" id="UP000006352">
    <property type="component" value="Unassembled WGS sequence"/>
</dbReference>
<feature type="domain" description="Bud22" evidence="3">
    <location>
        <begin position="36"/>
        <end position="467"/>
    </location>
</feature>
<dbReference type="STRING" id="599839.J4IAU9"/>
<protein>
    <recommendedName>
        <fullName evidence="3">Bud22 domain-containing protein</fullName>
    </recommendedName>
</protein>
<evidence type="ECO:0000256" key="2">
    <source>
        <dbReference type="SAM" id="MobiDB-lite"/>
    </source>
</evidence>
<dbReference type="HOGENOM" id="CLU_029647_1_0_1"/>
<feature type="compositionally biased region" description="Basic residues" evidence="2">
    <location>
        <begin position="339"/>
        <end position="348"/>
    </location>
</feature>
<dbReference type="AlphaFoldDB" id="J4IAU9"/>
<dbReference type="GO" id="GO:0030490">
    <property type="term" value="P:maturation of SSU-rRNA"/>
    <property type="evidence" value="ECO:0007669"/>
    <property type="project" value="TreeGrafter"/>
</dbReference>
<organism evidence="4 5">
    <name type="scientific">Fibroporia radiculosa</name>
    <dbReference type="NCBI Taxonomy" id="599839"/>
    <lineage>
        <taxon>Eukaryota</taxon>
        <taxon>Fungi</taxon>
        <taxon>Dikarya</taxon>
        <taxon>Basidiomycota</taxon>
        <taxon>Agaricomycotina</taxon>
        <taxon>Agaricomycetes</taxon>
        <taxon>Polyporales</taxon>
        <taxon>Fibroporiaceae</taxon>
        <taxon>Fibroporia</taxon>
    </lineage>
</organism>
<evidence type="ECO:0000256" key="1">
    <source>
        <dbReference type="ARBA" id="ARBA00023054"/>
    </source>
</evidence>
<dbReference type="GO" id="GO:0030686">
    <property type="term" value="C:90S preribosome"/>
    <property type="evidence" value="ECO:0007669"/>
    <property type="project" value="TreeGrafter"/>
</dbReference>
<dbReference type="InParanoid" id="J4IAU9"/>
<dbReference type="GO" id="GO:0005634">
    <property type="term" value="C:nucleus"/>
    <property type="evidence" value="ECO:0007669"/>
    <property type="project" value="TreeGrafter"/>
</dbReference>
<dbReference type="InterPro" id="IPR015158">
    <property type="entry name" value="Bud22_dom"/>
</dbReference>
<dbReference type="RefSeq" id="XP_012182824.1">
    <property type="nucleotide sequence ID" value="XM_012327434.1"/>
</dbReference>
<feature type="compositionally biased region" description="Basic and acidic residues" evidence="2">
    <location>
        <begin position="294"/>
        <end position="304"/>
    </location>
</feature>
<dbReference type="PANTHER" id="PTHR23325">
    <property type="entry name" value="SERUM RESPONSE FACTOR-BINDING"/>
    <property type="match status" value="1"/>
</dbReference>
<feature type="compositionally biased region" description="Basic and acidic residues" evidence="2">
    <location>
        <begin position="432"/>
        <end position="446"/>
    </location>
</feature>
<dbReference type="EMBL" id="HE797116">
    <property type="protein sequence ID" value="CCM03541.1"/>
    <property type="molecule type" value="Genomic_DNA"/>
</dbReference>
<feature type="compositionally biased region" description="Low complexity" evidence="2">
    <location>
        <begin position="396"/>
        <end position="410"/>
    </location>
</feature>